<organism evidence="1">
    <name type="scientific">marine sediment metagenome</name>
    <dbReference type="NCBI Taxonomy" id="412755"/>
    <lineage>
        <taxon>unclassified sequences</taxon>
        <taxon>metagenomes</taxon>
        <taxon>ecological metagenomes</taxon>
    </lineage>
</organism>
<sequence length="221" mass="25190">MAFNLSITAASILQEGKKLQIDDASVWADSDLAARNKYGVMLEGEYRMSDVPGEEEVVTFDSYDPITGIQWFADSPENGRYLFTAYAWIQKDEVVPSTDDVHIDPADGLLYQWSGSAWVLIAFNDTSKAKAAYTSTVLDVPLLSYAYAYKNILNLAYIEQVKWDVEHGAEQNKLYYKRTVLDYFSALILSAEYNWTIDLFYHYYQIVTTINKMINSGQLED</sequence>
<dbReference type="EMBL" id="LAZR01028492">
    <property type="protein sequence ID" value="KKL62435.1"/>
    <property type="molecule type" value="Genomic_DNA"/>
</dbReference>
<comment type="caution">
    <text evidence="1">The sequence shown here is derived from an EMBL/GenBank/DDBJ whole genome shotgun (WGS) entry which is preliminary data.</text>
</comment>
<gene>
    <name evidence="1" type="ORF">LCGC14_2185230</name>
</gene>
<name>A0A0F9FYJ8_9ZZZZ</name>
<protein>
    <submittedName>
        <fullName evidence="1">Uncharacterized protein</fullName>
    </submittedName>
</protein>
<reference evidence="1" key="1">
    <citation type="journal article" date="2015" name="Nature">
        <title>Complex archaea that bridge the gap between prokaryotes and eukaryotes.</title>
        <authorList>
            <person name="Spang A."/>
            <person name="Saw J.H."/>
            <person name="Jorgensen S.L."/>
            <person name="Zaremba-Niedzwiedzka K."/>
            <person name="Martijn J."/>
            <person name="Lind A.E."/>
            <person name="van Eijk R."/>
            <person name="Schleper C."/>
            <person name="Guy L."/>
            <person name="Ettema T.J."/>
        </authorList>
    </citation>
    <scope>NUCLEOTIDE SEQUENCE</scope>
</reference>
<accession>A0A0F9FYJ8</accession>
<dbReference type="AlphaFoldDB" id="A0A0F9FYJ8"/>
<evidence type="ECO:0000313" key="1">
    <source>
        <dbReference type="EMBL" id="KKL62435.1"/>
    </source>
</evidence>
<proteinExistence type="predicted"/>